<evidence type="ECO:0000313" key="2">
    <source>
        <dbReference type="Proteomes" id="UP001148838"/>
    </source>
</evidence>
<dbReference type="Proteomes" id="UP001148838">
    <property type="component" value="Unassembled WGS sequence"/>
</dbReference>
<comment type="caution">
    <text evidence="1">The sequence shown here is derived from an EMBL/GenBank/DDBJ whole genome shotgun (WGS) entry which is preliminary data.</text>
</comment>
<sequence>MAGLCEGGNEPPGSLKAICKVVLVKFMDTNWFEGMVILTFQSTEHTGMTDTKLTCSLAGRFLWASVERFQNPSRCSCSVLLQALAGGFPFWMLPVASSRTYPQSTAAMLR</sequence>
<protein>
    <submittedName>
        <fullName evidence="1">Uncharacterized protein</fullName>
    </submittedName>
</protein>
<proteinExistence type="predicted"/>
<accession>A0ABQ8S2E0</accession>
<gene>
    <name evidence="1" type="ORF">ANN_24172</name>
</gene>
<name>A0ABQ8S2E0_PERAM</name>
<organism evidence="1 2">
    <name type="scientific">Periplaneta americana</name>
    <name type="common">American cockroach</name>
    <name type="synonym">Blatta americana</name>
    <dbReference type="NCBI Taxonomy" id="6978"/>
    <lineage>
        <taxon>Eukaryota</taxon>
        <taxon>Metazoa</taxon>
        <taxon>Ecdysozoa</taxon>
        <taxon>Arthropoda</taxon>
        <taxon>Hexapoda</taxon>
        <taxon>Insecta</taxon>
        <taxon>Pterygota</taxon>
        <taxon>Neoptera</taxon>
        <taxon>Polyneoptera</taxon>
        <taxon>Dictyoptera</taxon>
        <taxon>Blattodea</taxon>
        <taxon>Blattoidea</taxon>
        <taxon>Blattidae</taxon>
        <taxon>Blattinae</taxon>
        <taxon>Periplaneta</taxon>
    </lineage>
</organism>
<reference evidence="1 2" key="1">
    <citation type="journal article" date="2022" name="Allergy">
        <title>Genome assembly and annotation of Periplaneta americana reveal a comprehensive cockroach allergen profile.</title>
        <authorList>
            <person name="Wang L."/>
            <person name="Xiong Q."/>
            <person name="Saelim N."/>
            <person name="Wang L."/>
            <person name="Nong W."/>
            <person name="Wan A.T."/>
            <person name="Shi M."/>
            <person name="Liu X."/>
            <person name="Cao Q."/>
            <person name="Hui J.H.L."/>
            <person name="Sookrung N."/>
            <person name="Leung T.F."/>
            <person name="Tungtrongchitr A."/>
            <person name="Tsui S.K.W."/>
        </authorList>
    </citation>
    <scope>NUCLEOTIDE SEQUENCE [LARGE SCALE GENOMIC DNA]</scope>
    <source>
        <strain evidence="1">PWHHKU_190912</strain>
    </source>
</reference>
<dbReference type="EMBL" id="JAJSOF020000037">
    <property type="protein sequence ID" value="KAJ4428157.1"/>
    <property type="molecule type" value="Genomic_DNA"/>
</dbReference>
<keyword evidence="2" id="KW-1185">Reference proteome</keyword>
<evidence type="ECO:0000313" key="1">
    <source>
        <dbReference type="EMBL" id="KAJ4428157.1"/>
    </source>
</evidence>